<proteinExistence type="predicted"/>
<evidence type="ECO:0000256" key="1">
    <source>
        <dbReference type="ARBA" id="ARBA00004141"/>
    </source>
</evidence>
<gene>
    <name evidence="7" type="ORF">JAZ04_18055</name>
</gene>
<evidence type="ECO:0000256" key="2">
    <source>
        <dbReference type="ARBA" id="ARBA00022692"/>
    </source>
</evidence>
<comment type="subcellular location">
    <subcellularLocation>
        <location evidence="1">Membrane</location>
        <topology evidence="1">Multi-pass membrane protein</topology>
    </subcellularLocation>
</comment>
<dbReference type="InterPro" id="IPR029020">
    <property type="entry name" value="Ammonium/urea_transptr"/>
</dbReference>
<feature type="domain" description="Ammonium transporter AmtB-like" evidence="6">
    <location>
        <begin position="37"/>
        <end position="84"/>
    </location>
</feature>
<sequence>MIDLLVGIFSSTSLGIFSGCGFADRITSMSGQLGTVHRGVVTIAFTAMVTLGIFMLVDALIGLRINKEEEIEGLGIVLHQERGYNEIS</sequence>
<dbReference type="Gene3D" id="1.10.3430.10">
    <property type="entry name" value="Ammonium transporter AmtB like domains"/>
    <property type="match status" value="1"/>
</dbReference>
<evidence type="ECO:0000313" key="8">
    <source>
        <dbReference type="Proteomes" id="UP000886687"/>
    </source>
</evidence>
<evidence type="ECO:0000313" key="7">
    <source>
        <dbReference type="EMBL" id="MCG7940743.1"/>
    </source>
</evidence>
<evidence type="ECO:0000259" key="6">
    <source>
        <dbReference type="Pfam" id="PF00909"/>
    </source>
</evidence>
<dbReference type="GO" id="GO:0016020">
    <property type="term" value="C:membrane"/>
    <property type="evidence" value="ECO:0007669"/>
    <property type="project" value="UniProtKB-SubCell"/>
</dbReference>
<feature type="transmembrane region" description="Helical" evidence="5">
    <location>
        <begin position="39"/>
        <end position="61"/>
    </location>
</feature>
<dbReference type="GO" id="GO:0008519">
    <property type="term" value="F:ammonium channel activity"/>
    <property type="evidence" value="ECO:0007669"/>
    <property type="project" value="InterPro"/>
</dbReference>
<reference evidence="7" key="1">
    <citation type="journal article" date="2021" name="Proc. Natl. Acad. Sci. U.S.A.">
        <title>Global biogeography of chemosynthetic symbionts reveals both localized and globally distributed symbiont groups. .</title>
        <authorList>
            <person name="Osvatic J.T."/>
            <person name="Wilkins L.G.E."/>
            <person name="Leibrecht L."/>
            <person name="Leray M."/>
            <person name="Zauner S."/>
            <person name="Polzin J."/>
            <person name="Camacho Y."/>
            <person name="Gros O."/>
            <person name="van Gils J.A."/>
            <person name="Eisen J.A."/>
            <person name="Petersen J.M."/>
            <person name="Yuen B."/>
        </authorList>
    </citation>
    <scope>NUCLEOTIDE SEQUENCE</scope>
    <source>
        <strain evidence="7">MAGL173</strain>
    </source>
</reference>
<dbReference type="AlphaFoldDB" id="A0A9E4N1S5"/>
<dbReference type="EMBL" id="JAEPDI010000015">
    <property type="protein sequence ID" value="MCG7940743.1"/>
    <property type="molecule type" value="Genomic_DNA"/>
</dbReference>
<keyword evidence="4 5" id="KW-0472">Membrane</keyword>
<name>A0A9E4N1S5_9GAMM</name>
<evidence type="ECO:0000256" key="4">
    <source>
        <dbReference type="ARBA" id="ARBA00023136"/>
    </source>
</evidence>
<evidence type="ECO:0000256" key="3">
    <source>
        <dbReference type="ARBA" id="ARBA00022989"/>
    </source>
</evidence>
<evidence type="ECO:0000256" key="5">
    <source>
        <dbReference type="SAM" id="Phobius"/>
    </source>
</evidence>
<accession>A0A9E4N1S5</accession>
<keyword evidence="2 5" id="KW-0812">Transmembrane</keyword>
<keyword evidence="3 5" id="KW-1133">Transmembrane helix</keyword>
<dbReference type="InterPro" id="IPR024041">
    <property type="entry name" value="NH4_transpt_AmtB-like_dom"/>
</dbReference>
<comment type="caution">
    <text evidence="7">The sequence shown here is derived from an EMBL/GenBank/DDBJ whole genome shotgun (WGS) entry which is preliminary data.</text>
</comment>
<dbReference type="Proteomes" id="UP000886687">
    <property type="component" value="Unassembled WGS sequence"/>
</dbReference>
<organism evidence="7 8">
    <name type="scientific">Candidatus Thiodiazotropha lotti</name>
    <dbReference type="NCBI Taxonomy" id="2792787"/>
    <lineage>
        <taxon>Bacteria</taxon>
        <taxon>Pseudomonadati</taxon>
        <taxon>Pseudomonadota</taxon>
        <taxon>Gammaproteobacteria</taxon>
        <taxon>Chromatiales</taxon>
        <taxon>Sedimenticolaceae</taxon>
        <taxon>Candidatus Thiodiazotropha</taxon>
    </lineage>
</organism>
<dbReference type="Pfam" id="PF00909">
    <property type="entry name" value="Ammonium_transp"/>
    <property type="match status" value="1"/>
</dbReference>
<protein>
    <submittedName>
        <fullName evidence="7">Ammonium transporter</fullName>
    </submittedName>
</protein>